<reference evidence="2 3" key="1">
    <citation type="journal article" date="2012" name="Eukaryot. Cell">
        <title>Draft genome sequence of CBS 2479, the standard type strain of Trichosporon asahii.</title>
        <authorList>
            <person name="Yang R.Y."/>
            <person name="Li H.T."/>
            <person name="Zhu H."/>
            <person name="Zhou G.P."/>
            <person name="Wang M."/>
            <person name="Wang L."/>
        </authorList>
    </citation>
    <scope>NUCLEOTIDE SEQUENCE [LARGE SCALE GENOMIC DNA]</scope>
    <source>
        <strain evidence="3">ATCC 90039 / CBS 2479 / JCM 2466 / KCTC 7840 / NCYC 2677 / UAMH 7654</strain>
    </source>
</reference>
<evidence type="ECO:0000313" key="2">
    <source>
        <dbReference type="EMBL" id="EJT49908.1"/>
    </source>
</evidence>
<name>J5QZD8_TRIAS</name>
<protein>
    <submittedName>
        <fullName evidence="2">Pirin-like protein</fullName>
    </submittedName>
</protein>
<dbReference type="InterPro" id="IPR053186">
    <property type="entry name" value="QDO-related"/>
</dbReference>
<dbReference type="KEGG" id="tasa:A1Q1_00921"/>
<sequence length="359" mass="39711">MALRPTRLLRNKLGTVAPLEAKWKGVGPFLYVNHHVDHYPAGTETLGPDPKLLKGHNPGWDFENDFGWRTYMATGPVPGFPALVVHVEWRLTSGTRIAASKPCRSCAKASWTTATALVPVHGMGTATSKPERVGDVSVLRKPKADSRYQLWLNLPKKNKFAPPEFRMLWAEEIPKIEKDNGRVRISVMAGEYEGHVPPSAPKNSWANEPGSDLAIWLFDLKAGGKVTIPPPKGADTLRTLYVHGKGARVRLGDQEVKENEAFEASPGNSAEHAIPVTAETDSTILLLQARDIGEPVVVKGPFVMNTEDEIKQAYADYKKSHFGWEERWDTSAPVYPKDAGRFAYFGDKKVYPPGKTPQQ</sequence>
<dbReference type="Gene3D" id="2.60.120.10">
    <property type="entry name" value="Jelly Rolls"/>
    <property type="match status" value="1"/>
</dbReference>
<dbReference type="InterPro" id="IPR011051">
    <property type="entry name" value="RmlC_Cupin_sf"/>
</dbReference>
<dbReference type="SUPFAM" id="SSF51182">
    <property type="entry name" value="RmlC-like cupins"/>
    <property type="match status" value="1"/>
</dbReference>
<organism evidence="2 3">
    <name type="scientific">Trichosporon asahii var. asahii (strain ATCC 90039 / CBS 2479 / JCM 2466 / KCTC 7840 / NBRC 103889/ NCYC 2677 / UAMH 7654)</name>
    <name type="common">Yeast</name>
    <dbReference type="NCBI Taxonomy" id="1186058"/>
    <lineage>
        <taxon>Eukaryota</taxon>
        <taxon>Fungi</taxon>
        <taxon>Dikarya</taxon>
        <taxon>Basidiomycota</taxon>
        <taxon>Agaricomycotina</taxon>
        <taxon>Tremellomycetes</taxon>
        <taxon>Trichosporonales</taxon>
        <taxon>Trichosporonaceae</taxon>
        <taxon>Trichosporon</taxon>
    </lineage>
</organism>
<proteinExistence type="predicted"/>
<accession>J5QZD8</accession>
<gene>
    <name evidence="2" type="ORF">A1Q1_00921</name>
</gene>
<dbReference type="PANTHER" id="PTHR43594:SF1">
    <property type="entry name" value="QUERCETIN 2,3-DIOXYGENASE PA2418-RELATED"/>
    <property type="match status" value="1"/>
</dbReference>
<dbReference type="OrthoDB" id="5562081at2759"/>
<dbReference type="RefSeq" id="XP_014181019.1">
    <property type="nucleotide sequence ID" value="XM_014325544.1"/>
</dbReference>
<dbReference type="InterPro" id="IPR008778">
    <property type="entry name" value="Pirin_C_dom"/>
</dbReference>
<dbReference type="Proteomes" id="UP000002748">
    <property type="component" value="Unassembled WGS sequence"/>
</dbReference>
<dbReference type="HOGENOM" id="CLU_772052_0_0_1"/>
<dbReference type="Pfam" id="PF05726">
    <property type="entry name" value="Pirin_C"/>
    <property type="match status" value="1"/>
</dbReference>
<comment type="caution">
    <text evidence="2">The sequence shown here is derived from an EMBL/GenBank/DDBJ whole genome shotgun (WGS) entry which is preliminary data.</text>
</comment>
<dbReference type="AlphaFoldDB" id="J5QZD8"/>
<dbReference type="InterPro" id="IPR014710">
    <property type="entry name" value="RmlC-like_jellyroll"/>
</dbReference>
<dbReference type="PANTHER" id="PTHR43594">
    <property type="entry name" value="QUERCETIN 2,3-DIOXYGENASE"/>
    <property type="match status" value="1"/>
</dbReference>
<dbReference type="EMBL" id="ALBS01000144">
    <property type="protein sequence ID" value="EJT49908.1"/>
    <property type="molecule type" value="Genomic_DNA"/>
</dbReference>
<evidence type="ECO:0000259" key="1">
    <source>
        <dbReference type="Pfam" id="PF05726"/>
    </source>
</evidence>
<feature type="domain" description="Pirin C-terminal" evidence="1">
    <location>
        <begin position="218"/>
        <end position="323"/>
    </location>
</feature>
<dbReference type="GeneID" id="25984435"/>
<dbReference type="VEuPathDB" id="FungiDB:A1Q1_00921"/>
<evidence type="ECO:0000313" key="3">
    <source>
        <dbReference type="Proteomes" id="UP000002748"/>
    </source>
</evidence>